<protein>
    <submittedName>
        <fullName evidence="1">SitI3 family protein</fullName>
    </submittedName>
</protein>
<evidence type="ECO:0000313" key="2">
    <source>
        <dbReference type="Proteomes" id="UP001582793"/>
    </source>
</evidence>
<dbReference type="InterPro" id="IPR049799">
    <property type="entry name" value="SitI3-like"/>
</dbReference>
<sequence length="152" mass="16979">MAIEYRLTLEGDIPLEQVAALAAPEATEAPASPDAPRLFTADLYDRYGYAVSVYAGRNGYYDAEDDGSDWEWEPETYVNVSFRMAKNDPSEKGTPNMVAAMARILAGRPEDTALVLNGNWLLLTRVNGAIRKSRQSWWTTYDADKFIPHPSE</sequence>
<name>A0ABV5CJW6_9ACTN</name>
<dbReference type="Proteomes" id="UP001582793">
    <property type="component" value="Unassembled WGS sequence"/>
</dbReference>
<accession>A0ABV5CJW6</accession>
<dbReference type="RefSeq" id="WP_357517093.1">
    <property type="nucleotide sequence ID" value="NZ_JBCGDC010000007.1"/>
</dbReference>
<keyword evidence="2" id="KW-1185">Reference proteome</keyword>
<comment type="caution">
    <text evidence="1">The sequence shown here is derived from an EMBL/GenBank/DDBJ whole genome shotgun (WGS) entry which is preliminary data.</text>
</comment>
<reference evidence="1 2" key="1">
    <citation type="submission" date="2024-04" db="EMBL/GenBank/DDBJ databases">
        <title>Polymorphospora sp. isolated from Baiyangdian Lake in Xiong'an New Area.</title>
        <authorList>
            <person name="Zhang X."/>
            <person name="Liu J."/>
        </authorList>
    </citation>
    <scope>NUCLEOTIDE SEQUENCE [LARGE SCALE GENOMIC DNA]</scope>
    <source>
        <strain evidence="1 2">2-325</strain>
    </source>
</reference>
<proteinExistence type="predicted"/>
<dbReference type="EMBL" id="JBCGDC010000007">
    <property type="protein sequence ID" value="MFB6392288.1"/>
    <property type="molecule type" value="Genomic_DNA"/>
</dbReference>
<evidence type="ECO:0000313" key="1">
    <source>
        <dbReference type="EMBL" id="MFB6392288.1"/>
    </source>
</evidence>
<dbReference type="NCBIfam" id="NF040657">
    <property type="entry name" value="immun_SitI3"/>
    <property type="match status" value="1"/>
</dbReference>
<organism evidence="1 2">
    <name type="scientific">Polymorphospora lycopeni</name>
    <dbReference type="NCBI Taxonomy" id="3140240"/>
    <lineage>
        <taxon>Bacteria</taxon>
        <taxon>Bacillati</taxon>
        <taxon>Actinomycetota</taxon>
        <taxon>Actinomycetes</taxon>
        <taxon>Micromonosporales</taxon>
        <taxon>Micromonosporaceae</taxon>
        <taxon>Polymorphospora</taxon>
    </lineage>
</organism>
<gene>
    <name evidence="1" type="ORF">AAFH96_04115</name>
</gene>